<keyword evidence="2" id="KW-1185">Reference proteome</keyword>
<sequence>MKKALLIVVLLAVLAAPTLIMASQDSVFTEYSGGGVSTGGPTLTDDNSVHVPLDPNELYIVVVAREPLKSKLEVAIPPVARRYGLDPGVVATGMDSLPAVQFKGRLLVVYVLSEDEKSGLLSRTCKLNVVAYYSSVGDVQSFLAAYAAIKTSDPEAFAEELDARAMAYLGTNRLSGDVGIAWWRGMKAERGRLVGGDPCEGAVEAIAEGVGELLQTSGVL</sequence>
<name>I3ZRR5_THECF</name>
<dbReference type="AlphaFoldDB" id="I3ZRR5"/>
<evidence type="ECO:0000313" key="2">
    <source>
        <dbReference type="Proteomes" id="UP000006064"/>
    </source>
</evidence>
<dbReference type="HOGENOM" id="CLU_1243085_0_0_2"/>
<dbReference type="KEGG" id="thm:CL1_0187"/>
<organism evidence="1 2">
    <name type="scientific">Thermococcus cleftensis (strain DSM 27260 / KACC 17922 / CL1)</name>
    <dbReference type="NCBI Taxonomy" id="163003"/>
    <lineage>
        <taxon>Archaea</taxon>
        <taxon>Methanobacteriati</taxon>
        <taxon>Methanobacteriota</taxon>
        <taxon>Thermococci</taxon>
        <taxon>Thermococcales</taxon>
        <taxon>Thermococcaceae</taxon>
        <taxon>Thermococcus</taxon>
    </lineage>
</organism>
<accession>I3ZRR5</accession>
<proteinExistence type="predicted"/>
<dbReference type="STRING" id="163003.CL1_0187"/>
<dbReference type="Proteomes" id="UP000006064">
    <property type="component" value="Chromosome"/>
</dbReference>
<reference evidence="1 2" key="1">
    <citation type="journal article" date="2012" name="J. Bacteriol.">
        <title>Complete Genome Sequence of the Hyperthermophilic Archaeon Thermococcus sp. Strain CL1, Isolated from a Paralvinella sp. Polychaete Worm Collected from a Hydrothermal Vent.</title>
        <authorList>
            <person name="Jung J.H."/>
            <person name="Holden J.F."/>
            <person name="Seo D.H."/>
            <person name="Park K.H."/>
            <person name="Shin H."/>
            <person name="Ryu S."/>
            <person name="Lee J.H."/>
            <person name="Park C.S."/>
        </authorList>
    </citation>
    <scope>NUCLEOTIDE SEQUENCE [LARGE SCALE GENOMIC DNA]</scope>
    <source>
        <strain evidence="2">DSM 27260 / KACC 17922 / CL1</strain>
    </source>
</reference>
<dbReference type="EMBL" id="CP003651">
    <property type="protein sequence ID" value="AFL94399.1"/>
    <property type="molecule type" value="Genomic_DNA"/>
</dbReference>
<evidence type="ECO:0000313" key="1">
    <source>
        <dbReference type="EMBL" id="AFL94399.1"/>
    </source>
</evidence>
<protein>
    <submittedName>
        <fullName evidence="1">Uncharacterized protein</fullName>
    </submittedName>
</protein>
<gene>
    <name evidence="1" type="ORF">CL1_0187</name>
</gene>